<name>A0ABV0UQW6_9TELE</name>
<dbReference type="EMBL" id="JAHRIQ010081115">
    <property type="protein sequence ID" value="MEQ2246538.1"/>
    <property type="molecule type" value="Genomic_DNA"/>
</dbReference>
<comment type="caution">
    <text evidence="1">The sequence shown here is derived from an EMBL/GenBank/DDBJ whole genome shotgun (WGS) entry which is preliminary data.</text>
</comment>
<gene>
    <name evidence="1" type="ORF">ILYODFUR_000439</name>
</gene>
<evidence type="ECO:0000313" key="2">
    <source>
        <dbReference type="Proteomes" id="UP001482620"/>
    </source>
</evidence>
<reference evidence="1 2" key="1">
    <citation type="submission" date="2021-06" db="EMBL/GenBank/DDBJ databases">
        <authorList>
            <person name="Palmer J.M."/>
        </authorList>
    </citation>
    <scope>NUCLEOTIDE SEQUENCE [LARGE SCALE GENOMIC DNA]</scope>
    <source>
        <strain evidence="2">if_2019</strain>
        <tissue evidence="1">Muscle</tissue>
    </source>
</reference>
<accession>A0ABV0UQW6</accession>
<proteinExistence type="predicted"/>
<dbReference type="Proteomes" id="UP001482620">
    <property type="component" value="Unassembled WGS sequence"/>
</dbReference>
<sequence>MSLCGWECNSCPQDSILHGPVSLEVLFRQDGTCQAASHRASALEQMLKEKQSRYRCISSQYNAVDFSFICLQFICLAIFWQCQNIASSLHWHVRYEAAFVCLA</sequence>
<organism evidence="1 2">
    <name type="scientific">Ilyodon furcidens</name>
    <name type="common">goldbreast splitfin</name>
    <dbReference type="NCBI Taxonomy" id="33524"/>
    <lineage>
        <taxon>Eukaryota</taxon>
        <taxon>Metazoa</taxon>
        <taxon>Chordata</taxon>
        <taxon>Craniata</taxon>
        <taxon>Vertebrata</taxon>
        <taxon>Euteleostomi</taxon>
        <taxon>Actinopterygii</taxon>
        <taxon>Neopterygii</taxon>
        <taxon>Teleostei</taxon>
        <taxon>Neoteleostei</taxon>
        <taxon>Acanthomorphata</taxon>
        <taxon>Ovalentaria</taxon>
        <taxon>Atherinomorphae</taxon>
        <taxon>Cyprinodontiformes</taxon>
        <taxon>Goodeidae</taxon>
        <taxon>Ilyodon</taxon>
    </lineage>
</organism>
<evidence type="ECO:0000313" key="1">
    <source>
        <dbReference type="EMBL" id="MEQ2246538.1"/>
    </source>
</evidence>
<keyword evidence="2" id="KW-1185">Reference proteome</keyword>
<protein>
    <submittedName>
        <fullName evidence="1">Uncharacterized protein</fullName>
    </submittedName>
</protein>